<dbReference type="InterPro" id="IPR037140">
    <property type="entry name" value="VHL_beta_dom_sf"/>
</dbReference>
<name>A0A9P0KYS8_ACAOB</name>
<sequence length="193" mass="22808">MYPDENRSISSTERAYVRFENKTGKPVELIWLDFNGIYVKYKTLTDGEYYDVNTFKTHPWIALDAETKVRMHIGQSPVYFPKTTRDYYKERYPDKEIPRDFETRRRAYITLPVHRLKYAALLAVGKLMKDGREVEKLGLPKELTDPLKKYVVHRNIIKHAIDPGKILVITDTHWSEGVPDVLRYPMMINWTPD</sequence>
<proteinExistence type="inferred from homology"/>
<reference evidence="3" key="1">
    <citation type="submission" date="2022-03" db="EMBL/GenBank/DDBJ databases">
        <authorList>
            <person name="Sayadi A."/>
        </authorList>
    </citation>
    <scope>NUCLEOTIDE SEQUENCE</scope>
</reference>
<dbReference type="Gene3D" id="2.60.40.780">
    <property type="entry name" value="von Hippel-Lindau disease tumour suppressor, beta domain"/>
    <property type="match status" value="1"/>
</dbReference>
<dbReference type="InterPro" id="IPR036208">
    <property type="entry name" value="VHL_sf"/>
</dbReference>
<organism evidence="3 4">
    <name type="scientific">Acanthoscelides obtectus</name>
    <name type="common">Bean weevil</name>
    <name type="synonym">Bruchus obtectus</name>
    <dbReference type="NCBI Taxonomy" id="200917"/>
    <lineage>
        <taxon>Eukaryota</taxon>
        <taxon>Metazoa</taxon>
        <taxon>Ecdysozoa</taxon>
        <taxon>Arthropoda</taxon>
        <taxon>Hexapoda</taxon>
        <taxon>Insecta</taxon>
        <taxon>Pterygota</taxon>
        <taxon>Neoptera</taxon>
        <taxon>Endopterygota</taxon>
        <taxon>Coleoptera</taxon>
        <taxon>Polyphaga</taxon>
        <taxon>Cucujiformia</taxon>
        <taxon>Chrysomeloidea</taxon>
        <taxon>Chrysomelidae</taxon>
        <taxon>Bruchinae</taxon>
        <taxon>Bruchini</taxon>
        <taxon>Acanthoscelides</taxon>
    </lineage>
</organism>
<dbReference type="Pfam" id="PF01847">
    <property type="entry name" value="VHL"/>
    <property type="match status" value="1"/>
</dbReference>
<evidence type="ECO:0000313" key="3">
    <source>
        <dbReference type="EMBL" id="CAH1985634.1"/>
    </source>
</evidence>
<protein>
    <recommendedName>
        <fullName evidence="2">von Hippel-Lindau disease tumour suppressor beta domain-containing protein</fullName>
    </recommendedName>
</protein>
<dbReference type="SUPFAM" id="SSF49468">
    <property type="entry name" value="VHL"/>
    <property type="match status" value="1"/>
</dbReference>
<dbReference type="EMBL" id="CAKOFQ010006983">
    <property type="protein sequence ID" value="CAH1985634.1"/>
    <property type="molecule type" value="Genomic_DNA"/>
</dbReference>
<evidence type="ECO:0000256" key="1">
    <source>
        <dbReference type="ARBA" id="ARBA00010057"/>
    </source>
</evidence>
<dbReference type="CDD" id="cd05468">
    <property type="entry name" value="pVHL"/>
    <property type="match status" value="1"/>
</dbReference>
<comment type="similarity">
    <text evidence="1">Belongs to the VHL family.</text>
</comment>
<comment type="caution">
    <text evidence="3">The sequence shown here is derived from an EMBL/GenBank/DDBJ whole genome shotgun (WGS) entry which is preliminary data.</text>
</comment>
<feature type="domain" description="von Hippel-Lindau disease tumour suppressor beta" evidence="2">
    <location>
        <begin position="7"/>
        <end position="85"/>
    </location>
</feature>
<gene>
    <name evidence="3" type="ORF">ACAOBT_LOCUS16787</name>
</gene>
<dbReference type="AlphaFoldDB" id="A0A9P0KYS8"/>
<dbReference type="Proteomes" id="UP001152888">
    <property type="component" value="Unassembled WGS sequence"/>
</dbReference>
<evidence type="ECO:0000313" key="4">
    <source>
        <dbReference type="Proteomes" id="UP001152888"/>
    </source>
</evidence>
<dbReference type="InterPro" id="IPR022772">
    <property type="entry name" value="VHL_tumour_suppress_b/a_dom"/>
</dbReference>
<dbReference type="InterPro" id="IPR024053">
    <property type="entry name" value="VHL_beta_dom"/>
</dbReference>
<dbReference type="OrthoDB" id="413400at2759"/>
<accession>A0A9P0KYS8</accession>
<keyword evidence="4" id="KW-1185">Reference proteome</keyword>
<evidence type="ECO:0000259" key="2">
    <source>
        <dbReference type="Pfam" id="PF01847"/>
    </source>
</evidence>
<dbReference type="FunFam" id="2.60.40.780:FF:000001">
    <property type="entry name" value="von Hippel-Lindau disease tumor suppressor"/>
    <property type="match status" value="1"/>
</dbReference>